<dbReference type="InterPro" id="IPR035441">
    <property type="entry name" value="TFIIS/LEDGF_dom_sf"/>
</dbReference>
<keyword evidence="6" id="KW-1185">Reference proteome</keyword>
<dbReference type="Pfam" id="PF08711">
    <property type="entry name" value="Med26"/>
    <property type="match status" value="1"/>
</dbReference>
<dbReference type="InterPro" id="IPR051037">
    <property type="entry name" value="RNAPII_TF_IWS1"/>
</dbReference>
<feature type="region of interest" description="Disordered" evidence="3">
    <location>
        <begin position="1"/>
        <end position="67"/>
    </location>
</feature>
<evidence type="ECO:0000313" key="6">
    <source>
        <dbReference type="Proteomes" id="UP001214638"/>
    </source>
</evidence>
<comment type="similarity">
    <text evidence="1">Belongs to the IWS1 family.</text>
</comment>
<dbReference type="InterPro" id="IPR017923">
    <property type="entry name" value="TFIIS_N"/>
</dbReference>
<feature type="compositionally biased region" description="Basic residues" evidence="3">
    <location>
        <begin position="37"/>
        <end position="50"/>
    </location>
</feature>
<dbReference type="KEGG" id="bdw:94335514"/>
<dbReference type="Gene3D" id="1.20.930.10">
    <property type="entry name" value="Conserved domain common to transcription factors TFIIS, elongin A, CRSP70"/>
    <property type="match status" value="1"/>
</dbReference>
<comment type="subcellular location">
    <subcellularLocation>
        <location evidence="2">Nucleus</location>
    </subcellularLocation>
</comment>
<accession>A0AAD9UQT2</accession>
<dbReference type="GeneID" id="94335514"/>
<keyword evidence="2" id="KW-0539">Nucleus</keyword>
<dbReference type="Proteomes" id="UP001214638">
    <property type="component" value="Unassembled WGS sequence"/>
</dbReference>
<sequence length="319" mass="35843">MAEINDDIFGFNEGIDANANAPVPTEPSQISDGNIKIPKKKTKKKSTKKGQKGDDEFIPTADDLGKDDHYDYYVDEEKPSRRRVSSNVGKGKTYFDEVLKRIKERKRKNIKISPEECQAYCRQIVERMIAAAAEDVECIKLGKPGLAKLKMLPVISEISKPAWRHWCITEGIAVALASWLTVLPDGSLPNLSVRSKVLQAAFQLPFQSNDLRDNDLGRIIISLWKHPDECESNRVLIRSIIQKWVRPMLGLATNYMESQQDFSVMKAQEESQPKNMTGAPNTAITQDRINSKLTQMFRSIGSRQKGPGKATRVDLNGVL</sequence>
<dbReference type="PANTHER" id="PTHR46010">
    <property type="entry name" value="PROTEIN IWS1 HOMOLOG"/>
    <property type="match status" value="1"/>
</dbReference>
<dbReference type="PANTHER" id="PTHR46010:SF1">
    <property type="entry name" value="PROTEIN IWS1 HOMOLOG"/>
    <property type="match status" value="1"/>
</dbReference>
<dbReference type="GO" id="GO:0016973">
    <property type="term" value="P:poly(A)+ mRNA export from nucleus"/>
    <property type="evidence" value="ECO:0007669"/>
    <property type="project" value="TreeGrafter"/>
</dbReference>
<organism evidence="5 6">
    <name type="scientific">Babesia duncani</name>
    <dbReference type="NCBI Taxonomy" id="323732"/>
    <lineage>
        <taxon>Eukaryota</taxon>
        <taxon>Sar</taxon>
        <taxon>Alveolata</taxon>
        <taxon>Apicomplexa</taxon>
        <taxon>Aconoidasida</taxon>
        <taxon>Piroplasmida</taxon>
        <taxon>Babesiidae</taxon>
        <taxon>Babesia</taxon>
    </lineage>
</organism>
<gene>
    <name evidence="5" type="ORF">BdWA1_001216</name>
</gene>
<comment type="caution">
    <text evidence="5">The sequence shown here is derived from an EMBL/GenBank/DDBJ whole genome shotgun (WGS) entry which is preliminary data.</text>
</comment>
<feature type="domain" description="TFIIS N-terminal" evidence="4">
    <location>
        <begin position="174"/>
        <end position="251"/>
    </location>
</feature>
<evidence type="ECO:0000256" key="2">
    <source>
        <dbReference type="PROSITE-ProRule" id="PRU00649"/>
    </source>
</evidence>
<evidence type="ECO:0000259" key="4">
    <source>
        <dbReference type="PROSITE" id="PS51319"/>
    </source>
</evidence>
<evidence type="ECO:0000256" key="1">
    <source>
        <dbReference type="ARBA" id="ARBA00037992"/>
    </source>
</evidence>
<name>A0AAD9UQT2_9APIC</name>
<evidence type="ECO:0000313" key="5">
    <source>
        <dbReference type="EMBL" id="KAK2198207.1"/>
    </source>
</evidence>
<dbReference type="RefSeq" id="XP_067805049.1">
    <property type="nucleotide sequence ID" value="XM_067946258.1"/>
</dbReference>
<dbReference type="EMBL" id="JALLKP010000001">
    <property type="protein sequence ID" value="KAK2198207.1"/>
    <property type="molecule type" value="Genomic_DNA"/>
</dbReference>
<evidence type="ECO:0000256" key="3">
    <source>
        <dbReference type="SAM" id="MobiDB-lite"/>
    </source>
</evidence>
<proteinExistence type="inferred from homology"/>
<dbReference type="AlphaFoldDB" id="A0AAD9UQT2"/>
<dbReference type="GO" id="GO:0005634">
    <property type="term" value="C:nucleus"/>
    <property type="evidence" value="ECO:0007669"/>
    <property type="project" value="UniProtKB-SubCell"/>
</dbReference>
<protein>
    <submittedName>
        <fullName evidence="5">Bifunctional TFIIS-LEDGF domain superfamily/Transcription factor IIS</fullName>
    </submittedName>
</protein>
<dbReference type="PROSITE" id="PS51319">
    <property type="entry name" value="TFIIS_N"/>
    <property type="match status" value="1"/>
</dbReference>
<reference evidence="5" key="1">
    <citation type="journal article" date="2023" name="Nat. Microbiol.">
        <title>Babesia duncani multi-omics identifies virulence factors and drug targets.</title>
        <authorList>
            <person name="Singh P."/>
            <person name="Lonardi S."/>
            <person name="Liang Q."/>
            <person name="Vydyam P."/>
            <person name="Khabirova E."/>
            <person name="Fang T."/>
            <person name="Gihaz S."/>
            <person name="Thekkiniath J."/>
            <person name="Munshi M."/>
            <person name="Abel S."/>
            <person name="Ciampossin L."/>
            <person name="Batugedara G."/>
            <person name="Gupta M."/>
            <person name="Lu X.M."/>
            <person name="Lenz T."/>
            <person name="Chakravarty S."/>
            <person name="Cornillot E."/>
            <person name="Hu Y."/>
            <person name="Ma W."/>
            <person name="Gonzalez L.M."/>
            <person name="Sanchez S."/>
            <person name="Estrada K."/>
            <person name="Sanchez-Flores A."/>
            <person name="Montero E."/>
            <person name="Harb O.S."/>
            <person name="Le Roch K.G."/>
            <person name="Mamoun C.B."/>
        </authorList>
    </citation>
    <scope>NUCLEOTIDE SEQUENCE</scope>
    <source>
        <strain evidence="5">WA1</strain>
    </source>
</reference>